<accession>A0A919XIQ4</accession>
<feature type="compositionally biased region" description="Basic and acidic residues" evidence="1">
    <location>
        <begin position="17"/>
        <end position="31"/>
    </location>
</feature>
<evidence type="ECO:0000256" key="1">
    <source>
        <dbReference type="SAM" id="MobiDB-lite"/>
    </source>
</evidence>
<dbReference type="RefSeq" id="WP_201452252.1">
    <property type="nucleotide sequence ID" value="NZ_BORQ01000006.1"/>
</dbReference>
<dbReference type="Proteomes" id="UP000679779">
    <property type="component" value="Unassembled WGS sequence"/>
</dbReference>
<gene>
    <name evidence="2" type="ORF">J2TS6_47920</name>
</gene>
<name>A0A919XIQ4_9BACL</name>
<evidence type="ECO:0000313" key="2">
    <source>
        <dbReference type="EMBL" id="GIO33651.1"/>
    </source>
</evidence>
<proteinExistence type="predicted"/>
<sequence length="46" mass="5374">MPHRKPLKINNQQNRASRKEENVTLHPDKAAKFPPSLNEIPKQEQD</sequence>
<dbReference type="AlphaFoldDB" id="A0A919XIQ4"/>
<protein>
    <submittedName>
        <fullName evidence="2">Uncharacterized protein</fullName>
    </submittedName>
</protein>
<organism evidence="2 3">
    <name type="scientific">Paenibacillus albilobatus</name>
    <dbReference type="NCBI Taxonomy" id="2716884"/>
    <lineage>
        <taxon>Bacteria</taxon>
        <taxon>Bacillati</taxon>
        <taxon>Bacillota</taxon>
        <taxon>Bacilli</taxon>
        <taxon>Bacillales</taxon>
        <taxon>Paenibacillaceae</taxon>
        <taxon>Paenibacillus</taxon>
    </lineage>
</organism>
<dbReference type="EMBL" id="BORQ01000006">
    <property type="protein sequence ID" value="GIO33651.1"/>
    <property type="molecule type" value="Genomic_DNA"/>
</dbReference>
<evidence type="ECO:0000313" key="3">
    <source>
        <dbReference type="Proteomes" id="UP000679779"/>
    </source>
</evidence>
<comment type="caution">
    <text evidence="2">The sequence shown here is derived from an EMBL/GenBank/DDBJ whole genome shotgun (WGS) entry which is preliminary data.</text>
</comment>
<reference evidence="2" key="1">
    <citation type="submission" date="2021-03" db="EMBL/GenBank/DDBJ databases">
        <title>Antimicrobial resistance genes in bacteria isolated from Japanese honey, and their potential for conferring macrolide and lincosamide resistance in the American foulbrood pathogen Paenibacillus larvae.</title>
        <authorList>
            <person name="Okamoto M."/>
            <person name="Kumagai M."/>
            <person name="Kanamori H."/>
            <person name="Takamatsu D."/>
        </authorList>
    </citation>
    <scope>NUCLEOTIDE SEQUENCE</scope>
    <source>
        <strain evidence="2">J2TS6</strain>
    </source>
</reference>
<feature type="region of interest" description="Disordered" evidence="1">
    <location>
        <begin position="1"/>
        <end position="46"/>
    </location>
</feature>
<keyword evidence="3" id="KW-1185">Reference proteome</keyword>